<dbReference type="Gene3D" id="1.10.3480.10">
    <property type="entry name" value="TorD-like"/>
    <property type="match status" value="1"/>
</dbReference>
<protein>
    <submittedName>
        <fullName evidence="3">Nitrate reductase molybdenum cofactor assembly chaperone</fullName>
    </submittedName>
</protein>
<dbReference type="AlphaFoldDB" id="A0A838ACH4"/>
<keyword evidence="4" id="KW-1185">Reference proteome</keyword>
<dbReference type="InterPro" id="IPR003765">
    <property type="entry name" value="NO3_reductase_chaperone_NarJ"/>
</dbReference>
<keyword evidence="1" id="KW-0534">Nitrate assimilation</keyword>
<dbReference type="Pfam" id="PF02613">
    <property type="entry name" value="Nitrate_red_del"/>
    <property type="match status" value="1"/>
</dbReference>
<dbReference type="InterPro" id="IPR036411">
    <property type="entry name" value="TorD-like_sf"/>
</dbReference>
<dbReference type="GO" id="GO:0051131">
    <property type="term" value="P:chaperone-mediated protein complex assembly"/>
    <property type="evidence" value="ECO:0007669"/>
    <property type="project" value="InterPro"/>
</dbReference>
<dbReference type="PANTHER" id="PTHR43680">
    <property type="entry name" value="NITRATE REDUCTASE MOLYBDENUM COFACTOR ASSEMBLY CHAPERONE"/>
    <property type="match status" value="1"/>
</dbReference>
<organism evidence="3 4">
    <name type="scientific">Haloechinothrix aidingensis</name>
    <dbReference type="NCBI Taxonomy" id="2752311"/>
    <lineage>
        <taxon>Bacteria</taxon>
        <taxon>Bacillati</taxon>
        <taxon>Actinomycetota</taxon>
        <taxon>Actinomycetes</taxon>
        <taxon>Pseudonocardiales</taxon>
        <taxon>Pseudonocardiaceae</taxon>
        <taxon>Haloechinothrix</taxon>
    </lineage>
</organism>
<sequence length="209" mass="23535">MSHRSTTLQVVSLLLEYPDEEVLGQHTWLAQAARNLPDRHTRENLLRFLDYLTATAPMDLARHYVEVFDLRRRSCLYLTYYLHGDTRKRGTALLALKQSYRAAGLVPPTDELPDFLPMVCEFAALAGPNRGESPLRQHRAGVELIRTALHDTGSAYAHVLDALCLLLPDLSPTGWDRLRRLTREGPPSEEVGLSPYGPPEITHGTEVRT</sequence>
<accession>A0A838ACH4</accession>
<reference evidence="3 4" key="1">
    <citation type="submission" date="2020-07" db="EMBL/GenBank/DDBJ databases">
        <title>Genome of Haloechinothrix sp.</title>
        <authorList>
            <person name="Tang S.-K."/>
            <person name="Yang L."/>
            <person name="Zhu W.-Y."/>
        </authorList>
    </citation>
    <scope>NUCLEOTIDE SEQUENCE [LARGE SCALE GENOMIC DNA]</scope>
    <source>
        <strain evidence="3 4">YIM 98757</strain>
    </source>
</reference>
<dbReference type="NCBIfam" id="TIGR00684">
    <property type="entry name" value="narJ"/>
    <property type="match status" value="1"/>
</dbReference>
<evidence type="ECO:0000256" key="2">
    <source>
        <dbReference type="SAM" id="MobiDB-lite"/>
    </source>
</evidence>
<dbReference type="EMBL" id="JACCKD010000005">
    <property type="protein sequence ID" value="MBA0126885.1"/>
    <property type="molecule type" value="Genomic_DNA"/>
</dbReference>
<dbReference type="SUPFAM" id="SSF89155">
    <property type="entry name" value="TorD-like"/>
    <property type="match status" value="1"/>
</dbReference>
<dbReference type="GO" id="GO:0042128">
    <property type="term" value="P:nitrate assimilation"/>
    <property type="evidence" value="ECO:0007669"/>
    <property type="project" value="UniProtKB-KW"/>
</dbReference>
<dbReference type="GO" id="GO:0051082">
    <property type="term" value="F:unfolded protein binding"/>
    <property type="evidence" value="ECO:0007669"/>
    <property type="project" value="InterPro"/>
</dbReference>
<dbReference type="PANTHER" id="PTHR43680:SF2">
    <property type="entry name" value="NITRATE REDUCTASE MOLYBDENUM COFACTOR ASSEMBLY CHAPERONE NARJ"/>
    <property type="match status" value="1"/>
</dbReference>
<comment type="caution">
    <text evidence="3">The sequence shown here is derived from an EMBL/GenBank/DDBJ whole genome shotgun (WGS) entry which is preliminary data.</text>
</comment>
<dbReference type="GO" id="GO:0016530">
    <property type="term" value="F:metallochaperone activity"/>
    <property type="evidence" value="ECO:0007669"/>
    <property type="project" value="TreeGrafter"/>
</dbReference>
<proteinExistence type="predicted"/>
<evidence type="ECO:0000313" key="3">
    <source>
        <dbReference type="EMBL" id="MBA0126885.1"/>
    </source>
</evidence>
<dbReference type="Proteomes" id="UP000582974">
    <property type="component" value="Unassembled WGS sequence"/>
</dbReference>
<dbReference type="InterPro" id="IPR020945">
    <property type="entry name" value="DMSO/NO3_reduct_chaperone"/>
</dbReference>
<evidence type="ECO:0000256" key="1">
    <source>
        <dbReference type="ARBA" id="ARBA00023063"/>
    </source>
</evidence>
<feature type="region of interest" description="Disordered" evidence="2">
    <location>
        <begin position="185"/>
        <end position="209"/>
    </location>
</feature>
<dbReference type="RefSeq" id="WP_180893707.1">
    <property type="nucleotide sequence ID" value="NZ_JACCKD010000005.1"/>
</dbReference>
<name>A0A838ACH4_9PSEU</name>
<evidence type="ECO:0000313" key="4">
    <source>
        <dbReference type="Proteomes" id="UP000582974"/>
    </source>
</evidence>
<gene>
    <name evidence="3" type="primary">narJ</name>
    <name evidence="3" type="ORF">H0B56_15145</name>
</gene>